<dbReference type="Pfam" id="PF00877">
    <property type="entry name" value="NLPC_P60"/>
    <property type="match status" value="1"/>
</dbReference>
<keyword evidence="2" id="KW-0645">Protease</keyword>
<dbReference type="OrthoDB" id="9813368at2"/>
<dbReference type="RefSeq" id="WP_099151131.1">
    <property type="nucleotide sequence ID" value="NZ_PDUD01000021.1"/>
</dbReference>
<evidence type="ECO:0000313" key="6">
    <source>
        <dbReference type="EMBL" id="PHN05554.1"/>
    </source>
</evidence>
<comment type="caution">
    <text evidence="6">The sequence shown here is derived from an EMBL/GenBank/DDBJ whole genome shotgun (WGS) entry which is preliminary data.</text>
</comment>
<comment type="similarity">
    <text evidence="1">Belongs to the peptidase C40 family.</text>
</comment>
<dbReference type="GO" id="GO:0006508">
    <property type="term" value="P:proteolysis"/>
    <property type="evidence" value="ECO:0007669"/>
    <property type="project" value="UniProtKB-KW"/>
</dbReference>
<keyword evidence="4" id="KW-0788">Thiol protease</keyword>
<dbReference type="PANTHER" id="PTHR47053:SF1">
    <property type="entry name" value="MUREIN DD-ENDOPEPTIDASE MEPH-RELATED"/>
    <property type="match status" value="1"/>
</dbReference>
<organism evidence="6 7">
    <name type="scientific">Flavilitoribacter nigricans (strain ATCC 23147 / DSM 23189 / NBRC 102662 / NCIMB 1420 / SS-2)</name>
    <name type="common">Lewinella nigricans</name>
    <dbReference type="NCBI Taxonomy" id="1122177"/>
    <lineage>
        <taxon>Bacteria</taxon>
        <taxon>Pseudomonadati</taxon>
        <taxon>Bacteroidota</taxon>
        <taxon>Saprospiria</taxon>
        <taxon>Saprospirales</taxon>
        <taxon>Lewinellaceae</taxon>
        <taxon>Flavilitoribacter</taxon>
    </lineage>
</organism>
<dbReference type="SUPFAM" id="SSF54001">
    <property type="entry name" value="Cysteine proteinases"/>
    <property type="match status" value="1"/>
</dbReference>
<evidence type="ECO:0000256" key="4">
    <source>
        <dbReference type="ARBA" id="ARBA00022807"/>
    </source>
</evidence>
<keyword evidence="3 6" id="KW-0378">Hydrolase</keyword>
<dbReference type="Proteomes" id="UP000223913">
    <property type="component" value="Unassembled WGS sequence"/>
</dbReference>
<dbReference type="PANTHER" id="PTHR47053">
    <property type="entry name" value="MUREIN DD-ENDOPEPTIDASE MEPH-RELATED"/>
    <property type="match status" value="1"/>
</dbReference>
<evidence type="ECO:0000313" key="7">
    <source>
        <dbReference type="Proteomes" id="UP000223913"/>
    </source>
</evidence>
<dbReference type="InterPro" id="IPR038765">
    <property type="entry name" value="Papain-like_cys_pep_sf"/>
</dbReference>
<keyword evidence="7" id="KW-1185">Reference proteome</keyword>
<dbReference type="PROSITE" id="PS51257">
    <property type="entry name" value="PROKAR_LIPOPROTEIN"/>
    <property type="match status" value="1"/>
</dbReference>
<dbReference type="PROSITE" id="PS51935">
    <property type="entry name" value="NLPC_P60"/>
    <property type="match status" value="1"/>
</dbReference>
<evidence type="ECO:0000256" key="2">
    <source>
        <dbReference type="ARBA" id="ARBA00022670"/>
    </source>
</evidence>
<dbReference type="Pfam" id="PF18348">
    <property type="entry name" value="SH3_16"/>
    <property type="match status" value="1"/>
</dbReference>
<gene>
    <name evidence="6" type="ORF">CRP01_16315</name>
</gene>
<evidence type="ECO:0000256" key="3">
    <source>
        <dbReference type="ARBA" id="ARBA00022801"/>
    </source>
</evidence>
<dbReference type="Gene3D" id="3.90.1720.10">
    <property type="entry name" value="endopeptidase domain like (from Nostoc punctiforme)"/>
    <property type="match status" value="1"/>
</dbReference>
<proteinExistence type="inferred from homology"/>
<dbReference type="EMBL" id="PDUD01000021">
    <property type="protein sequence ID" value="PHN05554.1"/>
    <property type="molecule type" value="Genomic_DNA"/>
</dbReference>
<dbReference type="GO" id="GO:0008234">
    <property type="term" value="F:cysteine-type peptidase activity"/>
    <property type="evidence" value="ECO:0007669"/>
    <property type="project" value="UniProtKB-KW"/>
</dbReference>
<protein>
    <submittedName>
        <fullName evidence="6">Glycoside hydrolase</fullName>
    </submittedName>
</protein>
<evidence type="ECO:0000256" key="1">
    <source>
        <dbReference type="ARBA" id="ARBA00007074"/>
    </source>
</evidence>
<evidence type="ECO:0000259" key="5">
    <source>
        <dbReference type="PROSITE" id="PS51935"/>
    </source>
</evidence>
<dbReference type="Gene3D" id="2.30.30.40">
    <property type="entry name" value="SH3 Domains"/>
    <property type="match status" value="2"/>
</dbReference>
<reference evidence="6 7" key="1">
    <citation type="submission" date="2017-10" db="EMBL/GenBank/DDBJ databases">
        <title>The draft genome sequence of Lewinella nigricans NBRC 102662.</title>
        <authorList>
            <person name="Wang K."/>
        </authorList>
    </citation>
    <scope>NUCLEOTIDE SEQUENCE [LARGE SCALE GENOMIC DNA]</scope>
    <source>
        <strain evidence="6 7">NBRC 102662</strain>
    </source>
</reference>
<sequence>MRMSTFKYSGINLLVLTLPLVFTACMERTIPQPIKAALTEIQKTYAPDRRVAIFDVKSHSRNDTVFLEGETSLPEAYAAVVQMLDQKGVVYVNKVQLLPDPALPSRGVVNVSVANIRSNPKHSGELSTQALLGMGLKVYKQEGSFSYVQTPDGYLGWMDSGSFVLMDDQAYQEWITAEKVIFTQDYGFVQDAAADQSGRVGDLVAGNILLNEGENGAYRAVAFPDGRRGFVPEEQISGQTPWLETKHDLRIPQIVGTALSMMGRPYLWGGTSGKGMDCSGFTKTVYFLNGFVLPRDASQQVHAGVDVPTDTTFNALRTGDFLFFGERTDDDQEKVRHVGIYLGEGQFIHSGADNPGVKIESLLPDSPNFAAHRRETFLRARRMEVGSPGVLSIEDLPDFFGPMPAHQLIQ</sequence>
<dbReference type="InterPro" id="IPR041382">
    <property type="entry name" value="SH3_16"/>
</dbReference>
<dbReference type="AlphaFoldDB" id="A0A2D0NAM1"/>
<feature type="domain" description="NlpC/P60" evidence="5">
    <location>
        <begin position="248"/>
        <end position="384"/>
    </location>
</feature>
<dbReference type="InterPro" id="IPR051202">
    <property type="entry name" value="Peptidase_C40"/>
</dbReference>
<accession>A0A2D0NAM1</accession>
<name>A0A2D0NAM1_FLAN2</name>
<dbReference type="InterPro" id="IPR000064">
    <property type="entry name" value="NLP_P60_dom"/>
</dbReference>